<evidence type="ECO:0000313" key="2">
    <source>
        <dbReference type="EMBL" id="OKO94754.1"/>
    </source>
</evidence>
<comment type="caution">
    <text evidence="2">The sequence shown here is derived from an EMBL/GenBank/DDBJ whole genome shotgun (WGS) entry which is preliminary data.</text>
</comment>
<feature type="domain" description="LysM" evidence="1">
    <location>
        <begin position="55"/>
        <end position="108"/>
    </location>
</feature>
<dbReference type="CDD" id="cd00118">
    <property type="entry name" value="LysM"/>
    <property type="match status" value="1"/>
</dbReference>
<dbReference type="InterPro" id="IPR018392">
    <property type="entry name" value="LysM"/>
</dbReference>
<evidence type="ECO:0000259" key="1">
    <source>
        <dbReference type="PROSITE" id="PS51782"/>
    </source>
</evidence>
<accession>A0A1Q5T3F7</accession>
<dbReference type="PROSITE" id="PS51782">
    <property type="entry name" value="LYSM"/>
    <property type="match status" value="1"/>
</dbReference>
<dbReference type="InterPro" id="IPR036779">
    <property type="entry name" value="LysM_dom_sf"/>
</dbReference>
<dbReference type="EMBL" id="MQMG01000014">
    <property type="protein sequence ID" value="OKO94754.1"/>
    <property type="molecule type" value="Genomic_DNA"/>
</dbReference>
<dbReference type="Gene3D" id="3.10.350.10">
    <property type="entry name" value="LysM domain"/>
    <property type="match status" value="1"/>
</dbReference>
<sequence>MYTSGGSAMKKFILLLFLILSSYIVYRDLAIGTLHPSSETAAAIVQSKQAPMPYRTVTVRPGDTLLSIVEKELDGPLPVPLEQLIRDFERLNPGEHAQTLKIGKTYKVPIYR</sequence>
<name>A0A1Q5T3F7_9BACL</name>
<gene>
    <name evidence="2" type="ORF">BRO54_1469</name>
</gene>
<proteinExistence type="predicted"/>
<evidence type="ECO:0000313" key="3">
    <source>
        <dbReference type="Proteomes" id="UP000186030"/>
    </source>
</evidence>
<dbReference type="Proteomes" id="UP000186030">
    <property type="component" value="Unassembled WGS sequence"/>
</dbReference>
<dbReference type="AlphaFoldDB" id="A0A1Q5T3F7"/>
<organism evidence="2 3">
    <name type="scientific">Geobacillus proteiniphilus</name>
    <dbReference type="NCBI Taxonomy" id="860353"/>
    <lineage>
        <taxon>Bacteria</taxon>
        <taxon>Bacillati</taxon>
        <taxon>Bacillota</taxon>
        <taxon>Bacilli</taxon>
        <taxon>Bacillales</taxon>
        <taxon>Anoxybacillaceae</taxon>
        <taxon>Geobacillus</taxon>
    </lineage>
</organism>
<reference evidence="2 3" key="1">
    <citation type="submission" date="2016-11" db="EMBL/GenBank/DDBJ databases">
        <authorList>
            <person name="Kadnikov V."/>
            <person name="Nazina T."/>
        </authorList>
    </citation>
    <scope>NUCLEOTIDE SEQUENCE [LARGE SCALE GENOMIC DNA]</scope>
    <source>
        <strain evidence="2 3">1017</strain>
    </source>
</reference>
<reference evidence="3" key="2">
    <citation type="submission" date="2017-01" db="EMBL/GenBank/DDBJ databases">
        <title>Genome sequencing and annotation of Geobacillus sp. 1017, a Hydrocarbon-Oxidizing Thermophilic Bacterium Isolated from a Heavy Oil Reservoir (China).</title>
        <authorList>
            <person name="Kadnikov V.V."/>
            <person name="Mardanov A.V."/>
            <person name="Poltaraus A.B."/>
            <person name="Sokolova D.S."/>
            <person name="Semenova E.M."/>
            <person name="Ravin N.V."/>
            <person name="Tourova T.P."/>
            <person name="Nazina T.N."/>
        </authorList>
    </citation>
    <scope>NUCLEOTIDE SEQUENCE [LARGE SCALE GENOMIC DNA]</scope>
    <source>
        <strain evidence="3">1017</strain>
    </source>
</reference>
<protein>
    <recommendedName>
        <fullName evidence="1">LysM domain-containing protein</fullName>
    </recommendedName>
</protein>